<keyword evidence="3" id="KW-1003">Cell membrane</keyword>
<dbReference type="Gene3D" id="3.20.20.450">
    <property type="entry name" value="EAL domain"/>
    <property type="match status" value="1"/>
</dbReference>
<comment type="subcellular location">
    <subcellularLocation>
        <location evidence="1">Cell membrane</location>
        <topology evidence="1">Multi-pass membrane protein</topology>
    </subcellularLocation>
</comment>
<dbReference type="PANTHER" id="PTHR33121">
    <property type="entry name" value="CYCLIC DI-GMP PHOSPHODIESTERASE PDEF"/>
    <property type="match status" value="1"/>
</dbReference>
<feature type="transmembrane region" description="Helical" evidence="8">
    <location>
        <begin position="165"/>
        <end position="185"/>
    </location>
</feature>
<evidence type="ECO:0000256" key="4">
    <source>
        <dbReference type="ARBA" id="ARBA00022597"/>
    </source>
</evidence>
<keyword evidence="6 8" id="KW-1133">Transmembrane helix</keyword>
<evidence type="ECO:0000259" key="10">
    <source>
        <dbReference type="PROSITE" id="PS51105"/>
    </source>
</evidence>
<feature type="transmembrane region" description="Helical" evidence="8">
    <location>
        <begin position="256"/>
        <end position="275"/>
    </location>
</feature>
<dbReference type="Proteomes" id="UP000309186">
    <property type="component" value="Unassembled WGS sequence"/>
</dbReference>
<name>A0A5R9Q5P2_9GAMM</name>
<protein>
    <recommendedName>
        <fullName evidence="13">Diguanylate phosphodiesterase</fullName>
    </recommendedName>
</protein>
<accession>A0A5R9Q5P2</accession>
<keyword evidence="4" id="KW-0762">Sugar transport</keyword>
<feature type="transmembrane region" description="Helical" evidence="8">
    <location>
        <begin position="350"/>
        <end position="378"/>
    </location>
</feature>
<dbReference type="CDD" id="cd01948">
    <property type="entry name" value="EAL"/>
    <property type="match status" value="1"/>
</dbReference>
<dbReference type="InterPro" id="IPR050706">
    <property type="entry name" value="Cyclic-di-GMP_PDE-like"/>
</dbReference>
<feature type="transmembrane region" description="Helical" evidence="8">
    <location>
        <begin position="25"/>
        <end position="47"/>
    </location>
</feature>
<dbReference type="PROSITE" id="PS51105">
    <property type="entry name" value="PTS_EIIC_TYPE_3"/>
    <property type="match status" value="1"/>
</dbReference>
<dbReference type="GO" id="GO:0005886">
    <property type="term" value="C:plasma membrane"/>
    <property type="evidence" value="ECO:0007669"/>
    <property type="project" value="UniProtKB-SubCell"/>
</dbReference>
<feature type="transmembrane region" description="Helical" evidence="8">
    <location>
        <begin position="59"/>
        <end position="85"/>
    </location>
</feature>
<proteinExistence type="predicted"/>
<dbReference type="GO" id="GO:0008982">
    <property type="term" value="F:protein-N(PI)-phosphohistidine-sugar phosphotransferase activity"/>
    <property type="evidence" value="ECO:0007669"/>
    <property type="project" value="InterPro"/>
</dbReference>
<dbReference type="OrthoDB" id="6198205at2"/>
<evidence type="ECO:0000256" key="6">
    <source>
        <dbReference type="ARBA" id="ARBA00022989"/>
    </source>
</evidence>
<reference evidence="11 12" key="1">
    <citation type="submission" date="2018-01" db="EMBL/GenBank/DDBJ databases">
        <title>Co-occurrence of chitin degradation, pigmentation and bioactivity in marine Pseudoalteromonas.</title>
        <authorList>
            <person name="Paulsen S."/>
            <person name="Gram L."/>
            <person name="Machado H."/>
        </authorList>
    </citation>
    <scope>NUCLEOTIDE SEQUENCE [LARGE SCALE GENOMIC DNA]</scope>
    <source>
        <strain evidence="11 12">S3663</strain>
    </source>
</reference>
<dbReference type="PANTHER" id="PTHR33121:SF70">
    <property type="entry name" value="SIGNALING PROTEIN YKOW"/>
    <property type="match status" value="1"/>
</dbReference>
<evidence type="ECO:0000313" key="11">
    <source>
        <dbReference type="EMBL" id="TLX48478.1"/>
    </source>
</evidence>
<dbReference type="Pfam" id="PF02378">
    <property type="entry name" value="PTS_EIIC"/>
    <property type="match status" value="1"/>
</dbReference>
<dbReference type="EMBL" id="PPSW01000006">
    <property type="protein sequence ID" value="TLX48478.1"/>
    <property type="molecule type" value="Genomic_DNA"/>
</dbReference>
<dbReference type="RefSeq" id="WP_138478682.1">
    <property type="nucleotide sequence ID" value="NZ_PPSW01000006.1"/>
</dbReference>
<dbReference type="InterPro" id="IPR003352">
    <property type="entry name" value="PTS_EIIC"/>
</dbReference>
<feature type="transmembrane region" description="Helical" evidence="8">
    <location>
        <begin position="314"/>
        <end position="338"/>
    </location>
</feature>
<dbReference type="InterPro" id="IPR004501">
    <property type="entry name" value="PTS_EIIC_3"/>
</dbReference>
<evidence type="ECO:0000256" key="2">
    <source>
        <dbReference type="ARBA" id="ARBA00022448"/>
    </source>
</evidence>
<dbReference type="AlphaFoldDB" id="A0A5R9Q5P2"/>
<keyword evidence="2" id="KW-0813">Transport</keyword>
<evidence type="ECO:0000256" key="1">
    <source>
        <dbReference type="ARBA" id="ARBA00004651"/>
    </source>
</evidence>
<dbReference type="GO" id="GO:0071111">
    <property type="term" value="F:cyclic-guanylate-specific phosphodiesterase activity"/>
    <property type="evidence" value="ECO:0007669"/>
    <property type="project" value="InterPro"/>
</dbReference>
<feature type="transmembrane region" description="Helical" evidence="8">
    <location>
        <begin position="287"/>
        <end position="308"/>
    </location>
</feature>
<evidence type="ECO:0008006" key="13">
    <source>
        <dbReference type="Google" id="ProtNLM"/>
    </source>
</evidence>
<evidence type="ECO:0000313" key="12">
    <source>
        <dbReference type="Proteomes" id="UP000309186"/>
    </source>
</evidence>
<dbReference type="InterPro" id="IPR001633">
    <property type="entry name" value="EAL_dom"/>
</dbReference>
<dbReference type="SUPFAM" id="SSF141868">
    <property type="entry name" value="EAL domain-like"/>
    <property type="match status" value="1"/>
</dbReference>
<comment type="caution">
    <text evidence="11">The sequence shown here is derived from an EMBL/GenBank/DDBJ whole genome shotgun (WGS) entry which is preliminary data.</text>
</comment>
<feature type="transmembrane region" description="Helical" evidence="8">
    <location>
        <begin position="92"/>
        <end position="113"/>
    </location>
</feature>
<feature type="transmembrane region" description="Helical" evidence="8">
    <location>
        <begin position="125"/>
        <end position="144"/>
    </location>
</feature>
<dbReference type="SMART" id="SM00052">
    <property type="entry name" value="EAL"/>
    <property type="match status" value="1"/>
</dbReference>
<dbReference type="Pfam" id="PF00563">
    <property type="entry name" value="EAL"/>
    <property type="match status" value="1"/>
</dbReference>
<sequence length="674" mass="75969">MSFKTAKRSIKAVLHSRFLLSLREAFIALIPYFVSSAIAILLLNSAVKFNIVAQTDHAYSVILASASLVLSLFPVIVSISIGFFISKNFGQSGVVGAMLALLCFSLHGQYINFDGESFRLDPTGGTPYAVIIPCLSSLILNLLVNLHPNLDKHFHHISRFLSEKLLIILPFTLTFFSFYTFMPVINFTGDLIASWITPDISQSTIAELTFERMLFIHGLWFLGIHGDNTFNMVFDANYLMQPIIGNLPAKTFYDTFVLIGGTGCFAGLIIAALFLKSGSHEKNIAKLSMPFTVFNFCEIILFALPIFLNPIMLIPFVMAPTINFVISYTVIDYGLVNVSNETISWMTPTLVNGFIVSQGLSGLLLQLFLLCLNTLVYYPFLKWHSEQINFDKAISKLSDQLNISEQIRNKGESDFIAHQIDLDKANKTLKEVLTEISKGRLLLYYQPQICQFSKTVSGFEALLRLEKQSGDIVGPYFLDTLIKHDETEIIDMWVIEQAHRDLLYFNSKGFKPVISINVNPKVMTNSLLVEYICEVFKDFPSQLKIEIVESSYLTDKKTVLKNIKSLQNAKIHTVIDDFGTGYSSLAMLSELPIKYIKLDKSLLDDTGTVKGKEFYQHVVELLHKMDKSIVAEGVETHEQLAFINGLKIEVVQGWVYQKALAKKDVINFEKRFEK</sequence>
<evidence type="ECO:0000256" key="5">
    <source>
        <dbReference type="ARBA" id="ARBA00022692"/>
    </source>
</evidence>
<evidence type="ECO:0000256" key="7">
    <source>
        <dbReference type="ARBA" id="ARBA00023136"/>
    </source>
</evidence>
<feature type="domain" description="PTS EIIC type-3" evidence="10">
    <location>
        <begin position="2"/>
        <end position="380"/>
    </location>
</feature>
<gene>
    <name evidence="11" type="ORF">C1E24_03245</name>
</gene>
<dbReference type="PROSITE" id="PS50883">
    <property type="entry name" value="EAL"/>
    <property type="match status" value="1"/>
</dbReference>
<evidence type="ECO:0000259" key="9">
    <source>
        <dbReference type="PROSITE" id="PS50883"/>
    </source>
</evidence>
<dbReference type="GO" id="GO:0009401">
    <property type="term" value="P:phosphoenolpyruvate-dependent sugar phosphotransferase system"/>
    <property type="evidence" value="ECO:0007669"/>
    <property type="project" value="InterPro"/>
</dbReference>
<keyword evidence="7 8" id="KW-0472">Membrane</keyword>
<evidence type="ECO:0000256" key="8">
    <source>
        <dbReference type="SAM" id="Phobius"/>
    </source>
</evidence>
<evidence type="ECO:0000256" key="3">
    <source>
        <dbReference type="ARBA" id="ARBA00022475"/>
    </source>
</evidence>
<organism evidence="11 12">
    <name type="scientific">Pseudoalteromonas phenolica</name>
    <dbReference type="NCBI Taxonomy" id="161398"/>
    <lineage>
        <taxon>Bacteria</taxon>
        <taxon>Pseudomonadati</taxon>
        <taxon>Pseudomonadota</taxon>
        <taxon>Gammaproteobacteria</taxon>
        <taxon>Alteromonadales</taxon>
        <taxon>Pseudoalteromonadaceae</taxon>
        <taxon>Pseudoalteromonas</taxon>
    </lineage>
</organism>
<dbReference type="InterPro" id="IPR035919">
    <property type="entry name" value="EAL_sf"/>
</dbReference>
<keyword evidence="5 8" id="KW-0812">Transmembrane</keyword>
<feature type="domain" description="EAL" evidence="9">
    <location>
        <begin position="425"/>
        <end position="673"/>
    </location>
</feature>